<evidence type="ECO:0000313" key="2">
    <source>
        <dbReference type="Proteomes" id="UP000177187"/>
    </source>
</evidence>
<accession>A0A1F5F596</accession>
<dbReference type="PANTHER" id="PTHR48100">
    <property type="entry name" value="BROAD-SPECIFICITY PHOSPHATASE YOR283W-RELATED"/>
    <property type="match status" value="1"/>
</dbReference>
<dbReference type="InterPro" id="IPR013078">
    <property type="entry name" value="His_Pase_superF_clade-1"/>
</dbReference>
<dbReference type="SMART" id="SM00855">
    <property type="entry name" value="PGAM"/>
    <property type="match status" value="1"/>
</dbReference>
<dbReference type="EMBL" id="MFAF01000094">
    <property type="protein sequence ID" value="OGD74756.1"/>
    <property type="molecule type" value="Genomic_DNA"/>
</dbReference>
<dbReference type="InterPro" id="IPR029033">
    <property type="entry name" value="His_PPase_superfam"/>
</dbReference>
<reference evidence="1 2" key="1">
    <citation type="journal article" date="2016" name="Nat. Commun.">
        <title>Thousands of microbial genomes shed light on interconnected biogeochemical processes in an aquifer system.</title>
        <authorList>
            <person name="Anantharaman K."/>
            <person name="Brown C.T."/>
            <person name="Hug L.A."/>
            <person name="Sharon I."/>
            <person name="Castelle C.J."/>
            <person name="Probst A.J."/>
            <person name="Thomas B.C."/>
            <person name="Singh A."/>
            <person name="Wilkins M.J."/>
            <person name="Karaoz U."/>
            <person name="Brodie E.L."/>
            <person name="Williams K.H."/>
            <person name="Hubbard S.S."/>
            <person name="Banfield J.F."/>
        </authorList>
    </citation>
    <scope>NUCLEOTIDE SEQUENCE [LARGE SCALE GENOMIC DNA]</scope>
</reference>
<dbReference type="STRING" id="1817816.A2Y64_07010"/>
<proteinExistence type="predicted"/>
<dbReference type="Pfam" id="PF00300">
    <property type="entry name" value="His_Phos_1"/>
    <property type="match status" value="1"/>
</dbReference>
<dbReference type="Proteomes" id="UP000177187">
    <property type="component" value="Unassembled WGS sequence"/>
</dbReference>
<dbReference type="GO" id="GO:0016791">
    <property type="term" value="F:phosphatase activity"/>
    <property type="evidence" value="ECO:0007669"/>
    <property type="project" value="TreeGrafter"/>
</dbReference>
<dbReference type="AlphaFoldDB" id="A0A1F5F596"/>
<dbReference type="CDD" id="cd07067">
    <property type="entry name" value="HP_PGM_like"/>
    <property type="match status" value="1"/>
</dbReference>
<dbReference type="InterPro" id="IPR050275">
    <property type="entry name" value="PGM_Phosphatase"/>
</dbReference>
<gene>
    <name evidence="1" type="ORF">A2Y64_07010</name>
</gene>
<name>A0A1F5F596_9BACT</name>
<dbReference type="SUPFAM" id="SSF53254">
    <property type="entry name" value="Phosphoglycerate mutase-like"/>
    <property type="match status" value="1"/>
</dbReference>
<sequence>MRELILLRHAETVANERGILQGRTDYPLSARGVRQALALTDALVNLGVDAVYASPAGRVAASLAPAFERGLPRPVIIAELEEIDLGRAACLTYGEFHAEFLREIDPDAYRRGEYRFPGGESRRDVYERASDAADRILGGEWARALVAAHGGILSQFLAAILGVPFDGWVRFRLDNASLAGIVWLDDRPSLAYFNERGHLPPELRSDTFPPLFPKG</sequence>
<dbReference type="Gene3D" id="3.40.50.1240">
    <property type="entry name" value="Phosphoglycerate mutase-like"/>
    <property type="match status" value="1"/>
</dbReference>
<evidence type="ECO:0000313" key="1">
    <source>
        <dbReference type="EMBL" id="OGD74756.1"/>
    </source>
</evidence>
<evidence type="ECO:0008006" key="3">
    <source>
        <dbReference type="Google" id="ProtNLM"/>
    </source>
</evidence>
<protein>
    <recommendedName>
        <fullName evidence="3">Phosphoglycerate mutase</fullName>
    </recommendedName>
</protein>
<organism evidence="1 2">
    <name type="scientific">Candidatus Coatesbacteria bacterium RBG_13_66_14</name>
    <dbReference type="NCBI Taxonomy" id="1817816"/>
    <lineage>
        <taxon>Bacteria</taxon>
        <taxon>Candidatus Coatesiibacteriota</taxon>
    </lineage>
</organism>
<comment type="caution">
    <text evidence="1">The sequence shown here is derived from an EMBL/GenBank/DDBJ whole genome shotgun (WGS) entry which is preliminary data.</text>
</comment>